<evidence type="ECO:0000256" key="9">
    <source>
        <dbReference type="ARBA" id="ARBA00023136"/>
    </source>
</evidence>
<protein>
    <recommendedName>
        <fullName evidence="10">Hexosyltransferase</fullName>
        <ecNumber evidence="10">2.4.1.-</ecNumber>
    </recommendedName>
</protein>
<dbReference type="InterPro" id="IPR002659">
    <property type="entry name" value="Glyco_trans_31"/>
</dbReference>
<keyword evidence="3 10" id="KW-0328">Glycosyltransferase</keyword>
<keyword evidence="9 10" id="KW-0472">Membrane</keyword>
<name>A0A9Q0RSY9_9DIPT</name>
<evidence type="ECO:0000256" key="4">
    <source>
        <dbReference type="ARBA" id="ARBA00022679"/>
    </source>
</evidence>
<keyword evidence="12" id="KW-1185">Reference proteome</keyword>
<evidence type="ECO:0000313" key="11">
    <source>
        <dbReference type="EMBL" id="KAJ6630899.1"/>
    </source>
</evidence>
<dbReference type="GO" id="GO:0016758">
    <property type="term" value="F:hexosyltransferase activity"/>
    <property type="evidence" value="ECO:0007669"/>
    <property type="project" value="InterPro"/>
</dbReference>
<keyword evidence="7 10" id="KW-1133">Transmembrane helix</keyword>
<dbReference type="FunFam" id="3.90.550.50:FF:000028">
    <property type="entry name" value="Hexosyltransferase"/>
    <property type="match status" value="1"/>
</dbReference>
<dbReference type="Gene3D" id="3.90.550.50">
    <property type="match status" value="1"/>
</dbReference>
<feature type="transmembrane region" description="Helical" evidence="10">
    <location>
        <begin position="12"/>
        <end position="29"/>
    </location>
</feature>
<proteinExistence type="inferred from homology"/>
<keyword evidence="5 10" id="KW-0812">Transmembrane</keyword>
<evidence type="ECO:0000313" key="12">
    <source>
        <dbReference type="Proteomes" id="UP001151699"/>
    </source>
</evidence>
<gene>
    <name evidence="11" type="primary">b3gnt5a</name>
    <name evidence="11" type="ORF">Bhyg_16066</name>
</gene>
<evidence type="ECO:0000256" key="10">
    <source>
        <dbReference type="RuleBase" id="RU363063"/>
    </source>
</evidence>
<evidence type="ECO:0000256" key="8">
    <source>
        <dbReference type="ARBA" id="ARBA00023034"/>
    </source>
</evidence>
<evidence type="ECO:0000256" key="2">
    <source>
        <dbReference type="ARBA" id="ARBA00008661"/>
    </source>
</evidence>
<evidence type="ECO:0000256" key="3">
    <source>
        <dbReference type="ARBA" id="ARBA00022676"/>
    </source>
</evidence>
<dbReference type="PANTHER" id="PTHR11214">
    <property type="entry name" value="BETA-1,3-N-ACETYLGLUCOSAMINYLTRANSFERASE"/>
    <property type="match status" value="1"/>
</dbReference>
<keyword evidence="6 10" id="KW-0735">Signal-anchor</keyword>
<dbReference type="AlphaFoldDB" id="A0A9Q0RSY9"/>
<dbReference type="EC" id="2.4.1.-" evidence="10"/>
<comment type="subcellular location">
    <subcellularLocation>
        <location evidence="1 10">Golgi apparatus membrane</location>
        <topology evidence="1 10">Single-pass type II membrane protein</topology>
    </subcellularLocation>
</comment>
<organism evidence="11 12">
    <name type="scientific">Pseudolycoriella hygida</name>
    <dbReference type="NCBI Taxonomy" id="35572"/>
    <lineage>
        <taxon>Eukaryota</taxon>
        <taxon>Metazoa</taxon>
        <taxon>Ecdysozoa</taxon>
        <taxon>Arthropoda</taxon>
        <taxon>Hexapoda</taxon>
        <taxon>Insecta</taxon>
        <taxon>Pterygota</taxon>
        <taxon>Neoptera</taxon>
        <taxon>Endopterygota</taxon>
        <taxon>Diptera</taxon>
        <taxon>Nematocera</taxon>
        <taxon>Sciaroidea</taxon>
        <taxon>Sciaridae</taxon>
        <taxon>Pseudolycoriella</taxon>
    </lineage>
</organism>
<evidence type="ECO:0000256" key="6">
    <source>
        <dbReference type="ARBA" id="ARBA00022968"/>
    </source>
</evidence>
<accession>A0A9Q0RSY9</accession>
<evidence type="ECO:0000256" key="1">
    <source>
        <dbReference type="ARBA" id="ARBA00004323"/>
    </source>
</evidence>
<keyword evidence="8 10" id="KW-0333">Golgi apparatus</keyword>
<dbReference type="OrthoDB" id="2139606at2759"/>
<reference evidence="11" key="1">
    <citation type="submission" date="2022-07" db="EMBL/GenBank/DDBJ databases">
        <authorList>
            <person name="Trinca V."/>
            <person name="Uliana J.V.C."/>
            <person name="Torres T.T."/>
            <person name="Ward R.J."/>
            <person name="Monesi N."/>
        </authorList>
    </citation>
    <scope>NUCLEOTIDE SEQUENCE</scope>
    <source>
        <strain evidence="11">HSMRA1968</strain>
        <tissue evidence="11">Whole embryos</tissue>
    </source>
</reference>
<comment type="caution">
    <text evidence="11">The sequence shown here is derived from an EMBL/GenBank/DDBJ whole genome shotgun (WGS) entry which is preliminary data.</text>
</comment>
<dbReference type="GO" id="GO:0000139">
    <property type="term" value="C:Golgi membrane"/>
    <property type="evidence" value="ECO:0007669"/>
    <property type="project" value="UniProtKB-SubCell"/>
</dbReference>
<dbReference type="Proteomes" id="UP001151699">
    <property type="component" value="Unassembled WGS sequence"/>
</dbReference>
<evidence type="ECO:0000256" key="7">
    <source>
        <dbReference type="ARBA" id="ARBA00022989"/>
    </source>
</evidence>
<evidence type="ECO:0000256" key="5">
    <source>
        <dbReference type="ARBA" id="ARBA00022692"/>
    </source>
</evidence>
<dbReference type="EMBL" id="WJQU01002750">
    <property type="protein sequence ID" value="KAJ6630899.1"/>
    <property type="molecule type" value="Genomic_DNA"/>
</dbReference>
<sequence length="379" mass="43911">MPRKLCKIKHIFVTTLALFVVILIYILFYENFNDEDEFIIVKAIEPYDDDEISPSNLVNFTNFQYKIKPDSLCNNFEDDLLGVLIVTSYVGHDEVRSAHRQALTQQKLQSLGLLRVFLLADIPPSERFIQQKSIYDESDRFEDIIQGNFHEAYRNLTYKHVMGLRWAASECSFAKYIIKLDDDTVFDVFHLVNYLENIESTVVDVNAHLLAGYILDGKKPIRLQASKWYVTFEEYGEDIYPDYLSGWLYITNPQTARSLVAESQSQSYFWIDDTWVTGVLRQKRNISLTRLNKWFSANSQFLDCCVSDVRRHSFKCDYHVGPNGGDVKLIKDFMNAMENCYENECFERTSEQSVKETCVGHVKNIIGQHGAAVVKSIKL</sequence>
<dbReference type="Pfam" id="PF01762">
    <property type="entry name" value="Galactosyl_T"/>
    <property type="match status" value="1"/>
</dbReference>
<keyword evidence="4" id="KW-0808">Transferase</keyword>
<dbReference type="PANTHER" id="PTHR11214:SF235">
    <property type="entry name" value="HEXOSYLTRANSFERASE"/>
    <property type="match status" value="1"/>
</dbReference>
<comment type="similarity">
    <text evidence="2 10">Belongs to the glycosyltransferase 31 family.</text>
</comment>
<dbReference type="GO" id="GO:0006493">
    <property type="term" value="P:protein O-linked glycosylation"/>
    <property type="evidence" value="ECO:0007669"/>
    <property type="project" value="TreeGrafter"/>
</dbReference>